<reference evidence="1" key="1">
    <citation type="submission" date="2019-10" db="EMBL/GenBank/DDBJ databases">
        <authorList>
            <consortium name="DOE Joint Genome Institute"/>
            <person name="Kuo A."/>
            <person name="Miyauchi S."/>
            <person name="Kiss E."/>
            <person name="Drula E."/>
            <person name="Kohler A."/>
            <person name="Sanchez-Garcia M."/>
            <person name="Andreopoulos B."/>
            <person name="Barry K.W."/>
            <person name="Bonito G."/>
            <person name="Buee M."/>
            <person name="Carver A."/>
            <person name="Chen C."/>
            <person name="Cichocki N."/>
            <person name="Clum A."/>
            <person name="Culley D."/>
            <person name="Crous P.W."/>
            <person name="Fauchery L."/>
            <person name="Girlanda M."/>
            <person name="Hayes R."/>
            <person name="Keri Z."/>
            <person name="Labutti K."/>
            <person name="Lipzen A."/>
            <person name="Lombard V."/>
            <person name="Magnuson J."/>
            <person name="Maillard F."/>
            <person name="Morin E."/>
            <person name="Murat C."/>
            <person name="Nolan M."/>
            <person name="Ohm R."/>
            <person name="Pangilinan J."/>
            <person name="Pereira M."/>
            <person name="Perotto S."/>
            <person name="Peter M."/>
            <person name="Riley R."/>
            <person name="Sitrit Y."/>
            <person name="Stielow B."/>
            <person name="Szollosi G."/>
            <person name="Zifcakova L."/>
            <person name="Stursova M."/>
            <person name="Spatafora J.W."/>
            <person name="Tedersoo L."/>
            <person name="Vaario L.-M."/>
            <person name="Yamada A."/>
            <person name="Yan M."/>
            <person name="Wang P."/>
            <person name="Xu J."/>
            <person name="Bruns T."/>
            <person name="Baldrian P."/>
            <person name="Vilgalys R."/>
            <person name="Henrissat B."/>
            <person name="Grigoriev I.V."/>
            <person name="Hibbett D."/>
            <person name="Nagy L.G."/>
            <person name="Martin F.M."/>
        </authorList>
    </citation>
    <scope>NUCLEOTIDE SEQUENCE</scope>
    <source>
        <strain evidence="1">P2</strain>
    </source>
</reference>
<gene>
    <name evidence="1" type="ORF">BDM02DRAFT_3121095</name>
</gene>
<reference evidence="1" key="2">
    <citation type="journal article" date="2020" name="Nat. Commun.">
        <title>Large-scale genome sequencing of mycorrhizal fungi provides insights into the early evolution of symbiotic traits.</title>
        <authorList>
            <person name="Miyauchi S."/>
            <person name="Kiss E."/>
            <person name="Kuo A."/>
            <person name="Drula E."/>
            <person name="Kohler A."/>
            <person name="Sanchez-Garcia M."/>
            <person name="Morin E."/>
            <person name="Andreopoulos B."/>
            <person name="Barry K.W."/>
            <person name="Bonito G."/>
            <person name="Buee M."/>
            <person name="Carver A."/>
            <person name="Chen C."/>
            <person name="Cichocki N."/>
            <person name="Clum A."/>
            <person name="Culley D."/>
            <person name="Crous P.W."/>
            <person name="Fauchery L."/>
            <person name="Girlanda M."/>
            <person name="Hayes R.D."/>
            <person name="Keri Z."/>
            <person name="LaButti K."/>
            <person name="Lipzen A."/>
            <person name="Lombard V."/>
            <person name="Magnuson J."/>
            <person name="Maillard F."/>
            <person name="Murat C."/>
            <person name="Nolan M."/>
            <person name="Ohm R.A."/>
            <person name="Pangilinan J."/>
            <person name="Pereira M.F."/>
            <person name="Perotto S."/>
            <person name="Peter M."/>
            <person name="Pfister S."/>
            <person name="Riley R."/>
            <person name="Sitrit Y."/>
            <person name="Stielow J.B."/>
            <person name="Szollosi G."/>
            <person name="Zifcakova L."/>
            <person name="Stursova M."/>
            <person name="Spatafora J.W."/>
            <person name="Tedersoo L."/>
            <person name="Vaario L.M."/>
            <person name="Yamada A."/>
            <person name="Yan M."/>
            <person name="Wang P."/>
            <person name="Xu J."/>
            <person name="Bruns T."/>
            <person name="Baldrian P."/>
            <person name="Vilgalys R."/>
            <person name="Dunand C."/>
            <person name="Henrissat B."/>
            <person name="Grigoriev I.V."/>
            <person name="Hibbett D."/>
            <person name="Nagy L.G."/>
            <person name="Martin F.M."/>
        </authorList>
    </citation>
    <scope>NUCLEOTIDE SEQUENCE</scope>
    <source>
        <strain evidence="1">P2</strain>
    </source>
</reference>
<name>A0ACB6Z6D8_THEGA</name>
<proteinExistence type="predicted"/>
<organism evidence="1 2">
    <name type="scientific">Thelephora ganbajun</name>
    <name type="common">Ganba fungus</name>
    <dbReference type="NCBI Taxonomy" id="370292"/>
    <lineage>
        <taxon>Eukaryota</taxon>
        <taxon>Fungi</taxon>
        <taxon>Dikarya</taxon>
        <taxon>Basidiomycota</taxon>
        <taxon>Agaricomycotina</taxon>
        <taxon>Agaricomycetes</taxon>
        <taxon>Thelephorales</taxon>
        <taxon>Thelephoraceae</taxon>
        <taxon>Thelephora</taxon>
    </lineage>
</organism>
<evidence type="ECO:0000313" key="1">
    <source>
        <dbReference type="EMBL" id="KAF9644940.1"/>
    </source>
</evidence>
<protein>
    <submittedName>
        <fullName evidence="1">Uncharacterized protein</fullName>
    </submittedName>
</protein>
<dbReference type="Proteomes" id="UP000886501">
    <property type="component" value="Unassembled WGS sequence"/>
</dbReference>
<evidence type="ECO:0000313" key="2">
    <source>
        <dbReference type="Proteomes" id="UP000886501"/>
    </source>
</evidence>
<sequence length="78" mass="8052">MDAEGYMAVMGEDESAHADVEDLDGLEGVDGGLLNIGVCEVEIEGTVHEVEGDEEGLITTNPAGYVAEPNGIHPVVGL</sequence>
<dbReference type="EMBL" id="MU118112">
    <property type="protein sequence ID" value="KAF9644940.1"/>
    <property type="molecule type" value="Genomic_DNA"/>
</dbReference>
<comment type="caution">
    <text evidence="1">The sequence shown here is derived from an EMBL/GenBank/DDBJ whole genome shotgun (WGS) entry which is preliminary data.</text>
</comment>
<keyword evidence="2" id="KW-1185">Reference proteome</keyword>
<accession>A0ACB6Z6D8</accession>